<sequence length="169" mass="19287">SEISELGRENVDGSHYTLHGKVCTQHTGCSLELLMLQCVSERKTLRYGISVDQIPPKCLHLFKTQAVRFHYLHLDFGTESDSPTNEEKINPGPQGARQSPPSSDMPHLAPAVCERFCELFEITQVKLCYNLSLVYQKVFLSHHDKIFPKRISTEYIQPDLGRQDTEKKN</sequence>
<gene>
    <name evidence="2" type="ORF">JEQ12_011861</name>
</gene>
<evidence type="ECO:0000256" key="1">
    <source>
        <dbReference type="SAM" id="MobiDB-lite"/>
    </source>
</evidence>
<feature type="region of interest" description="Disordered" evidence="1">
    <location>
        <begin position="79"/>
        <end position="106"/>
    </location>
</feature>
<proteinExistence type="predicted"/>
<evidence type="ECO:0000313" key="3">
    <source>
        <dbReference type="Proteomes" id="UP000664991"/>
    </source>
</evidence>
<dbReference type="Proteomes" id="UP000664991">
    <property type="component" value="Unassembled WGS sequence"/>
</dbReference>
<organism evidence="2 3">
    <name type="scientific">Ovis aries</name>
    <name type="common">Sheep</name>
    <dbReference type="NCBI Taxonomy" id="9940"/>
    <lineage>
        <taxon>Eukaryota</taxon>
        <taxon>Metazoa</taxon>
        <taxon>Chordata</taxon>
        <taxon>Craniata</taxon>
        <taxon>Vertebrata</taxon>
        <taxon>Euteleostomi</taxon>
        <taxon>Mammalia</taxon>
        <taxon>Eutheria</taxon>
        <taxon>Laurasiatheria</taxon>
        <taxon>Artiodactyla</taxon>
        <taxon>Ruminantia</taxon>
        <taxon>Pecora</taxon>
        <taxon>Bovidae</taxon>
        <taxon>Caprinae</taxon>
        <taxon>Ovis</taxon>
    </lineage>
</organism>
<feature type="non-terminal residue" evidence="2">
    <location>
        <position position="169"/>
    </location>
</feature>
<dbReference type="EMBL" id="JAEMGP010000023">
    <property type="protein sequence ID" value="KAG5195566.1"/>
    <property type="molecule type" value="Genomic_DNA"/>
</dbReference>
<comment type="caution">
    <text evidence="2">The sequence shown here is derived from an EMBL/GenBank/DDBJ whole genome shotgun (WGS) entry which is preliminary data.</text>
</comment>
<name>A0A836CU40_SHEEP</name>
<evidence type="ECO:0000313" key="2">
    <source>
        <dbReference type="EMBL" id="KAG5195566.1"/>
    </source>
</evidence>
<protein>
    <submittedName>
        <fullName evidence="2">Uncharacterized protein</fullName>
    </submittedName>
</protein>
<accession>A0A836CU40</accession>
<dbReference type="AlphaFoldDB" id="A0A836CU40"/>
<reference evidence="2 3" key="1">
    <citation type="submission" date="2020-12" db="EMBL/GenBank/DDBJ databases">
        <title>De novo assembly of Tibetan sheep genome.</title>
        <authorList>
            <person name="Li X."/>
        </authorList>
    </citation>
    <scope>NUCLEOTIDE SEQUENCE [LARGE SCALE GENOMIC DNA]</scope>
    <source>
        <tissue evidence="2">Heart</tissue>
    </source>
</reference>